<accession>A0ABP8KEC3</accession>
<dbReference type="EMBL" id="BAABGM010000011">
    <property type="protein sequence ID" value="GAA4404766.1"/>
    <property type="molecule type" value="Genomic_DNA"/>
</dbReference>
<dbReference type="SUPFAM" id="SSF51905">
    <property type="entry name" value="FAD/NAD(P)-binding domain"/>
    <property type="match status" value="1"/>
</dbReference>
<evidence type="ECO:0000313" key="2">
    <source>
        <dbReference type="EMBL" id="GAA4404766.1"/>
    </source>
</evidence>
<dbReference type="InterPro" id="IPR002938">
    <property type="entry name" value="FAD-bd"/>
</dbReference>
<dbReference type="InterPro" id="IPR050407">
    <property type="entry name" value="Geranylgeranyl_reductase"/>
</dbReference>
<dbReference type="Proteomes" id="UP001500945">
    <property type="component" value="Unassembled WGS sequence"/>
</dbReference>
<dbReference type="Gene3D" id="3.50.50.60">
    <property type="entry name" value="FAD/NAD(P)-binding domain"/>
    <property type="match status" value="1"/>
</dbReference>
<dbReference type="PRINTS" id="PR00420">
    <property type="entry name" value="RNGMNOXGNASE"/>
</dbReference>
<proteinExistence type="predicted"/>
<dbReference type="InterPro" id="IPR036188">
    <property type="entry name" value="FAD/NAD-bd_sf"/>
</dbReference>
<gene>
    <name evidence="2" type="ORF">GCM10023168_17820</name>
</gene>
<dbReference type="RefSeq" id="WP_345204796.1">
    <property type="nucleotide sequence ID" value="NZ_BAABGM010000011.1"/>
</dbReference>
<dbReference type="PANTHER" id="PTHR42685">
    <property type="entry name" value="GERANYLGERANYL DIPHOSPHATE REDUCTASE"/>
    <property type="match status" value="1"/>
</dbReference>
<sequence length="400" mass="42315">MSSTHRADATERTWRADVVVVGARCAGAATAMLLADAGHDVLVLDRASFPSDTVSTHVIARTGMVQLSRWGLLDALHDSGAPRVRTVEIDTGADVVVRTVKERHGVDHLLAPRRVVLDGILQDAARRSGARVVTGVGVDDVIRDAVGRVEGVRAHDSRGGLRVLARHVVGADGLGSRVARAVGAPMTVERPTSGATLYAYHRGPWSSIEYHVGEHALAGVFPTHGGEGCVWVCTPEDVARRHQRSGSRDAVLADLLAEVTPGFADRVRGTERTSPVRGMLRMPNHVRRAWGPGWSLVGDAGYHRDAITGHGMSDAFRDAELLAAALDTALGDPAAEAAAMTAYAATRDRMARPILDLTCALAAFPGAARFVELQRRLAVVIDEQAAELAARPTPSGAAVA</sequence>
<feature type="domain" description="FAD-binding" evidence="1">
    <location>
        <begin position="16"/>
        <end position="356"/>
    </location>
</feature>
<reference evidence="3" key="1">
    <citation type="journal article" date="2019" name="Int. J. Syst. Evol. Microbiol.">
        <title>The Global Catalogue of Microorganisms (GCM) 10K type strain sequencing project: providing services to taxonomists for standard genome sequencing and annotation.</title>
        <authorList>
            <consortium name="The Broad Institute Genomics Platform"/>
            <consortium name="The Broad Institute Genome Sequencing Center for Infectious Disease"/>
            <person name="Wu L."/>
            <person name="Ma J."/>
        </authorList>
    </citation>
    <scope>NUCLEOTIDE SEQUENCE [LARGE SCALE GENOMIC DNA]</scope>
    <source>
        <strain evidence="3">JCM 17809</strain>
    </source>
</reference>
<dbReference type="Pfam" id="PF01494">
    <property type="entry name" value="FAD_binding_3"/>
    <property type="match status" value="1"/>
</dbReference>
<dbReference type="PANTHER" id="PTHR42685:SF22">
    <property type="entry name" value="CONDITIONED MEDIUM FACTOR RECEPTOR 1"/>
    <property type="match status" value="1"/>
</dbReference>
<evidence type="ECO:0000259" key="1">
    <source>
        <dbReference type="Pfam" id="PF01494"/>
    </source>
</evidence>
<keyword evidence="3" id="KW-1185">Reference proteome</keyword>
<evidence type="ECO:0000313" key="3">
    <source>
        <dbReference type="Proteomes" id="UP001500945"/>
    </source>
</evidence>
<protein>
    <submittedName>
        <fullName evidence="2">NAD(P)/FAD-dependent oxidoreductase</fullName>
    </submittedName>
</protein>
<comment type="caution">
    <text evidence="2">The sequence shown here is derived from an EMBL/GenBank/DDBJ whole genome shotgun (WGS) entry which is preliminary data.</text>
</comment>
<name>A0ABP8KEC3_9MICO</name>
<organism evidence="2 3">
    <name type="scientific">Fodinibacter luteus</name>
    <dbReference type="NCBI Taxonomy" id="552064"/>
    <lineage>
        <taxon>Bacteria</taxon>
        <taxon>Bacillati</taxon>
        <taxon>Actinomycetota</taxon>
        <taxon>Actinomycetes</taxon>
        <taxon>Micrococcales</taxon>
        <taxon>Intrasporangiaceae</taxon>
        <taxon>Fodinibacter (ex Wang et al. 2009)</taxon>
    </lineage>
</organism>